<dbReference type="KEGG" id="afs:AFR_15815"/>
<evidence type="ECO:0000313" key="3">
    <source>
        <dbReference type="EMBL" id="AGZ41445.1"/>
    </source>
</evidence>
<keyword evidence="2" id="KW-1133">Transmembrane helix</keyword>
<dbReference type="AlphaFoldDB" id="U5W0D0"/>
<evidence type="ECO:0000313" key="4">
    <source>
        <dbReference type="Proteomes" id="UP000017746"/>
    </source>
</evidence>
<name>U5W0D0_9ACTN</name>
<protein>
    <submittedName>
        <fullName evidence="3">Uncharacterized protein</fullName>
    </submittedName>
</protein>
<dbReference type="PATRIC" id="fig|1246995.3.peg.3210"/>
<gene>
    <name evidence="3" type="ORF">AFR_15815</name>
</gene>
<dbReference type="eggNOG" id="COG3209">
    <property type="taxonomic scope" value="Bacteria"/>
</dbReference>
<keyword evidence="2" id="KW-0812">Transmembrane</keyword>
<feature type="region of interest" description="Disordered" evidence="1">
    <location>
        <begin position="142"/>
        <end position="169"/>
    </location>
</feature>
<dbReference type="EMBL" id="CP006272">
    <property type="protein sequence ID" value="AGZ41445.1"/>
    <property type="molecule type" value="Genomic_DNA"/>
</dbReference>
<dbReference type="NCBIfam" id="NF033679">
    <property type="entry name" value="DNRLRE_dom"/>
    <property type="match status" value="1"/>
</dbReference>
<dbReference type="Proteomes" id="UP000017746">
    <property type="component" value="Chromosome"/>
</dbReference>
<evidence type="ECO:0000256" key="2">
    <source>
        <dbReference type="SAM" id="Phobius"/>
    </source>
</evidence>
<keyword evidence="4" id="KW-1185">Reference proteome</keyword>
<keyword evidence="2" id="KW-0472">Membrane</keyword>
<sequence>MPCDGVRAFRPCLRESTAVTVPRFLRYFVRTRTRLICTAGLVIAALVAASVPWWPSTSDSPAATAGAPAPAPGAVQFRDREAALTEARQSKKEVLVDSATTGNSQTWALPDGQLRTRTHAVTQQTQDSQGAWKPVDMNLASAKDATPGGLSVRPGNPPTPVRFAGASTPKAGEADTVLAELEIGGRTIAYTWPGALPAPVLDGSRALYPEVLPGVDLLLVARQEGGFGQLLIVKTREAAKNKELASLSYGLRSDSAVFRRNATTGGVRILDAKTKTEVGSIPTPMAWDSSGKDPESPEAPRLSVATDADVLKLSGLGGFEPGSREAPMPTRLDGDGTGSARLHLDVASTGLLSDARVRFPVFLDPPINSGEQAWLFVHKKNPNSNFLNGTSYNGGTTDARVGYESENGGTARSFWRMGFKNIKGAKVSSASFKVLNNHSWSCTSREFQLYFTGAISSGTTWNKQPSWTALQQKKSFAYGYGSNCSDEYVAFNVQNAAQRAADAGATNVTLGMRATSEDDTQTWRKFAATTATLEAVYNTPPKEPTNGVSSPGGACVPGPTGQLGVTVGKTNIVLSAKAVDPDSNLSKLRFQFWKAGTSLPAGTAVTPDSTGKASLTIASSTLVDKTTYAWAVRAEDSSGEESSYFPPGDYACLLTIDATKPPAPDVESDVWLEATPDGATWSTVKFGATGPITFKSDGAKKFEYSFEYVLPTTVTTTTGTYTVPALAPRHSGPTTLVVYAYDAAGNRSDATLYQFYVPPRDVADGPGDVGGDGRADLLVIDASGRLLTLPGDTDGELYGSLSASYSTGGKLNPAGHWLDAATGKAALIAKFGDVYPGDGTTDLFARTPDGGFWLYPGDGYGSFNIDDRLKVLLPSNTPAPSTWTQIKAVGDITGDKLPDLALRAGTAFWVLSGYTGGSFQTATLMEGTAWGRGEIVNIADIDLDGTPDLTWRHLDTGVMSLRHGKPGTVAGSVNLDSLKTAAASRSGDVQYGTGWSASGIYAVIGVPDVNGDRVPDMWAVTGSDGTTRVYHATTTWGGSQKTVLSVDWRTIKAFG</sequence>
<evidence type="ECO:0000256" key="1">
    <source>
        <dbReference type="SAM" id="MobiDB-lite"/>
    </source>
</evidence>
<dbReference type="STRING" id="1246995.AFR_15815"/>
<organism evidence="3 4">
    <name type="scientific">Actinoplanes friuliensis DSM 7358</name>
    <dbReference type="NCBI Taxonomy" id="1246995"/>
    <lineage>
        <taxon>Bacteria</taxon>
        <taxon>Bacillati</taxon>
        <taxon>Actinomycetota</taxon>
        <taxon>Actinomycetes</taxon>
        <taxon>Micromonosporales</taxon>
        <taxon>Micromonosporaceae</taxon>
        <taxon>Actinoplanes</taxon>
    </lineage>
</organism>
<dbReference type="SUPFAM" id="SSF69318">
    <property type="entry name" value="Integrin alpha N-terminal domain"/>
    <property type="match status" value="1"/>
</dbReference>
<feature type="region of interest" description="Disordered" evidence="1">
    <location>
        <begin position="280"/>
        <end position="302"/>
    </location>
</feature>
<reference evidence="3 4" key="1">
    <citation type="journal article" date="2014" name="J. Biotechnol.">
        <title>Complete genome sequence of the actinobacterium Actinoplanes friuliensis HAG 010964, producer of the lipopeptide antibiotic friulimycin.</title>
        <authorList>
            <person name="Ruckert C."/>
            <person name="Szczepanowski R."/>
            <person name="Albersmeier A."/>
            <person name="Goesmann A."/>
            <person name="Fischer N."/>
            <person name="Steinkamper A."/>
            <person name="Puhler A."/>
            <person name="Biener R."/>
            <person name="Schwartz D."/>
            <person name="Kalinowski J."/>
        </authorList>
    </citation>
    <scope>NUCLEOTIDE SEQUENCE [LARGE SCALE GENOMIC DNA]</scope>
    <source>
        <strain evidence="3 4">DSM 7358</strain>
    </source>
</reference>
<feature type="transmembrane region" description="Helical" evidence="2">
    <location>
        <begin position="35"/>
        <end position="54"/>
    </location>
</feature>
<dbReference type="HOGENOM" id="CLU_003050_1_0_11"/>
<proteinExistence type="predicted"/>
<dbReference type="InterPro" id="IPR028994">
    <property type="entry name" value="Integrin_alpha_N"/>
</dbReference>
<accession>U5W0D0</accession>